<keyword evidence="2" id="KW-1185">Reference proteome</keyword>
<protein>
    <submittedName>
        <fullName evidence="1">Uncharacterized protein</fullName>
    </submittedName>
</protein>
<dbReference type="Proteomes" id="UP000831701">
    <property type="component" value="Chromosome 18"/>
</dbReference>
<gene>
    <name evidence="1" type="ORF">L3Q82_003180</name>
</gene>
<comment type="caution">
    <text evidence="1">The sequence shown here is derived from an EMBL/GenBank/DDBJ whole genome shotgun (WGS) entry which is preliminary data.</text>
</comment>
<dbReference type="EMBL" id="CM041548">
    <property type="protein sequence ID" value="KAI3358180.1"/>
    <property type="molecule type" value="Genomic_DNA"/>
</dbReference>
<sequence length="673" mass="75433">MRDSSVRFVPQWLKKYLTFGKSSLLRTDLPSVSLLQKSPSSPVSCHATGFYPDRATLIWRKDGEELHEDVDHGEILPNHDGSFQMSVDLKLSSVTPEDWSRYDCVFHLSGVKDDIVTKLDKAEIRTNWVVETKCESSVLVPDSPSESPAAAVIGVVVGLLLLALCIAGLFIWKRNNKDLPSVSLLQKSPSSPVSCHATGFYPDRATLIWRKDGEELHEDVDHGEILPNHDGSFQMSVDLKLSSVTPEDWSRYDCVFHLSGVKDDIVTKLDKAEIRTNWGEIGIRSDEEEPSNITVLITAAVVVLALIIIIIAVIGFIFYKKKKAHRPPPLKHSLKFSLTGSTGLPNFPEFVGTVMVDDTLAGYCDSNRKMVEPKQDWMKEFLENDPQQLELYTQHCSETGPNSLKARISSVKQSLNHTGGVHILQWMGGCEWDNETGDFYGFLQYGYDGEDFISFDLKTLTWIASKPQAVTTKLSWDADKARIKRNENYLTQIYPEWLKKFLTFGKSSLLRTDLPSVSLLQKSPSSPVSCHATGFYPDRATLIWRKDGEELHEDVDHGEILPNHDGSFQMSVDLKLSSVTPEDWSRYDCVFHLSGVKDDIVTKLDKAEIRTNWEKPSNMIIPIIAAVAVLAVILMAAAGFILYKKRKGIKKAKSPPHAPDNSSELSERLNPET</sequence>
<accession>A0ACB8VRT7</accession>
<evidence type="ECO:0000313" key="2">
    <source>
        <dbReference type="Proteomes" id="UP000831701"/>
    </source>
</evidence>
<name>A0ACB8VRT7_9TELE</name>
<reference evidence="1" key="1">
    <citation type="submission" date="2022-04" db="EMBL/GenBank/DDBJ databases">
        <title>Jade perch genome.</title>
        <authorList>
            <person name="Chao B."/>
        </authorList>
    </citation>
    <scope>NUCLEOTIDE SEQUENCE</scope>
    <source>
        <strain evidence="1">CB-2022</strain>
    </source>
</reference>
<organism evidence="1 2">
    <name type="scientific">Scortum barcoo</name>
    <name type="common">barcoo grunter</name>
    <dbReference type="NCBI Taxonomy" id="214431"/>
    <lineage>
        <taxon>Eukaryota</taxon>
        <taxon>Metazoa</taxon>
        <taxon>Chordata</taxon>
        <taxon>Craniata</taxon>
        <taxon>Vertebrata</taxon>
        <taxon>Euteleostomi</taxon>
        <taxon>Actinopterygii</taxon>
        <taxon>Neopterygii</taxon>
        <taxon>Teleostei</taxon>
        <taxon>Neoteleostei</taxon>
        <taxon>Acanthomorphata</taxon>
        <taxon>Eupercaria</taxon>
        <taxon>Centrarchiformes</taxon>
        <taxon>Terapontoidei</taxon>
        <taxon>Terapontidae</taxon>
        <taxon>Scortum</taxon>
    </lineage>
</organism>
<evidence type="ECO:0000313" key="1">
    <source>
        <dbReference type="EMBL" id="KAI3358180.1"/>
    </source>
</evidence>
<proteinExistence type="predicted"/>